<gene>
    <name evidence="5" type="ORF">ANE_LOCUS15760</name>
</gene>
<dbReference type="GO" id="GO:0003677">
    <property type="term" value="F:DNA binding"/>
    <property type="evidence" value="ECO:0007669"/>
    <property type="project" value="UniProtKB-KW"/>
</dbReference>
<feature type="compositionally biased region" description="Polar residues" evidence="3">
    <location>
        <begin position="34"/>
        <end position="46"/>
    </location>
</feature>
<keyword evidence="6" id="KW-1185">Reference proteome</keyword>
<feature type="region of interest" description="Disordered" evidence="3">
    <location>
        <begin position="29"/>
        <end position="57"/>
    </location>
</feature>
<keyword evidence="1" id="KW-0238">DNA-binding</keyword>
<dbReference type="EMBL" id="CABITT030000005">
    <property type="protein sequence ID" value="VVB05316.1"/>
    <property type="molecule type" value="Genomic_DNA"/>
</dbReference>
<feature type="domain" description="C3H1-type" evidence="4">
    <location>
        <begin position="460"/>
        <end position="488"/>
    </location>
</feature>
<sequence length="512" mass="57217">MKRSKKPRVSWPPGPKLCQVKMFRTEDCPAKVASQPQRHNYPNQSSRKPRVPDLPPGFEGNHYADKPNVSNIPRIKWKRPLTFLANDSWLIGDGGESTERRTENLRIAKVLEAIYPHRSAIPSRPSVSPVVEAERFDDSNTPTIRLTPIEDECESADESSTTSLESSFVTNKQDQLETKLPCSTKEPVSGLAPDLSLVASAALAALMKTKEQGSMVDPELLIKFLSDPEIIKNLITDTTGKSSETKNQLIDTNVNPTRLVPQHVTSSPMVRKPQPIIIPQEQSFAASQSFTNPEQRRVSPSMPGNGNVSLRKPINGNPVNIPMPVHSSVGIAKEQPLPVRLPSSSLPMNINFQRPQHTFSEQKVKVKPQPQLQHNSAFRTSEMNNVRASIGFGTGPQTGFNTYPMNLNRVDATRRPKPVVQSMKSLDYFKNLIREHGTENHETNQFHSQTGKLNGCIDQIKVQKQCIYYGTTRGCKLGDSCIYVHDQLRPNFEAEAPMAKRLKYGRYEENGL</sequence>
<proteinExistence type="predicted"/>
<keyword evidence="2" id="KW-0479">Metal-binding</keyword>
<comment type="caution">
    <text evidence="5">The sequence shown here is derived from an EMBL/GenBank/DDBJ whole genome shotgun (WGS) entry which is preliminary data.</text>
</comment>
<keyword evidence="2" id="KW-0863">Zinc-finger</keyword>
<dbReference type="InterPro" id="IPR000571">
    <property type="entry name" value="Znf_CCCH"/>
</dbReference>
<protein>
    <recommendedName>
        <fullName evidence="4">C3H1-type domain-containing protein</fullName>
    </recommendedName>
</protein>
<accession>A0A565BVC6</accession>
<evidence type="ECO:0000256" key="3">
    <source>
        <dbReference type="SAM" id="MobiDB-lite"/>
    </source>
</evidence>
<feature type="zinc finger region" description="C3H1-type" evidence="2">
    <location>
        <begin position="460"/>
        <end position="488"/>
    </location>
</feature>
<dbReference type="Proteomes" id="UP000489600">
    <property type="component" value="Unassembled WGS sequence"/>
</dbReference>
<dbReference type="PANTHER" id="PTHR33400:SF12">
    <property type="entry name" value="ZINC FINGER CCCH DOMAIN-CONTAINING PROTEIN 45-RELATED"/>
    <property type="match status" value="1"/>
</dbReference>
<dbReference type="OrthoDB" id="1928519at2759"/>
<dbReference type="AlphaFoldDB" id="A0A565BVC6"/>
<keyword evidence="2" id="KW-0862">Zinc</keyword>
<evidence type="ECO:0000256" key="2">
    <source>
        <dbReference type="PROSITE-ProRule" id="PRU00723"/>
    </source>
</evidence>
<evidence type="ECO:0000313" key="5">
    <source>
        <dbReference type="EMBL" id="VVB05316.1"/>
    </source>
</evidence>
<evidence type="ECO:0000313" key="6">
    <source>
        <dbReference type="Proteomes" id="UP000489600"/>
    </source>
</evidence>
<dbReference type="PROSITE" id="PS50103">
    <property type="entry name" value="ZF_C3H1"/>
    <property type="match status" value="1"/>
</dbReference>
<evidence type="ECO:0000259" key="4">
    <source>
        <dbReference type="PROSITE" id="PS50103"/>
    </source>
</evidence>
<organism evidence="5 6">
    <name type="scientific">Arabis nemorensis</name>
    <dbReference type="NCBI Taxonomy" id="586526"/>
    <lineage>
        <taxon>Eukaryota</taxon>
        <taxon>Viridiplantae</taxon>
        <taxon>Streptophyta</taxon>
        <taxon>Embryophyta</taxon>
        <taxon>Tracheophyta</taxon>
        <taxon>Spermatophyta</taxon>
        <taxon>Magnoliopsida</taxon>
        <taxon>eudicotyledons</taxon>
        <taxon>Gunneridae</taxon>
        <taxon>Pentapetalae</taxon>
        <taxon>rosids</taxon>
        <taxon>malvids</taxon>
        <taxon>Brassicales</taxon>
        <taxon>Brassicaceae</taxon>
        <taxon>Arabideae</taxon>
        <taxon>Arabis</taxon>
    </lineage>
</organism>
<dbReference type="PANTHER" id="PTHR33400">
    <property type="entry name" value="ZINC FINGER CCCH DOMAIN-CONTAINING PROTEIN 6-RELATED"/>
    <property type="match status" value="1"/>
</dbReference>
<name>A0A565BVC6_9BRAS</name>
<evidence type="ECO:0000256" key="1">
    <source>
        <dbReference type="ARBA" id="ARBA00023125"/>
    </source>
</evidence>
<dbReference type="GO" id="GO:0008270">
    <property type="term" value="F:zinc ion binding"/>
    <property type="evidence" value="ECO:0007669"/>
    <property type="project" value="UniProtKB-KW"/>
</dbReference>
<reference evidence="5" key="1">
    <citation type="submission" date="2019-07" db="EMBL/GenBank/DDBJ databases">
        <authorList>
            <person name="Dittberner H."/>
        </authorList>
    </citation>
    <scope>NUCLEOTIDE SEQUENCE [LARGE SCALE GENOMIC DNA]</scope>
</reference>